<dbReference type="AlphaFoldDB" id="A0A5B8Z702"/>
<gene>
    <name evidence="1" type="ORF">FSZ17_17355</name>
</gene>
<dbReference type="EMBL" id="CP042593">
    <property type="protein sequence ID" value="QED48885.1"/>
    <property type="molecule type" value="Genomic_DNA"/>
</dbReference>
<dbReference type="KEGG" id="bda:FSZ17_17355"/>
<sequence>MIEITFQKKEDAMNMFEYLHFYLASSTLANKNILQIEDQHIVRIDINPKMKNHLNIIKDVFYKFIKKSKQDVWFRRILSEHYYYKDEEEQQQILEIIHSLLEGNREELTAFLSEIDMERDLKTAINDLFDENISFSFDSFVKFRMRPLMIQMAKYVEISIDEYKMEQEYQIFIQTLRDFLARQKEKLWSIHLLIDDGIHFFDENFFEIKRADLKRMIDRKLLFNHPVYVDSVTIAPLLSIAPAVIYLYSEDIEQPLIRTIHNIFEERLILGSIDEFYKNKRELSFIADEKI</sequence>
<dbReference type="Proteomes" id="UP000321555">
    <property type="component" value="Chromosome"/>
</dbReference>
<dbReference type="InterPro" id="IPR014199">
    <property type="entry name" value="Spore_YtxC"/>
</dbReference>
<accession>A0A5B8Z702</accession>
<dbReference type="RefSeq" id="WP_057771937.1">
    <property type="nucleotide sequence ID" value="NZ_CP042593.1"/>
</dbReference>
<evidence type="ECO:0000313" key="1">
    <source>
        <dbReference type="EMBL" id="QED48885.1"/>
    </source>
</evidence>
<keyword evidence="2" id="KW-1185">Reference proteome</keyword>
<protein>
    <submittedName>
        <fullName evidence="1">Putative sporulation protein YtxC</fullName>
    </submittedName>
</protein>
<reference evidence="2" key="1">
    <citation type="submission" date="2019-08" db="EMBL/GenBank/DDBJ databases">
        <authorList>
            <person name="Zheng X."/>
        </authorList>
    </citation>
    <scope>NUCLEOTIDE SEQUENCE [LARGE SCALE GENOMIC DNA]</scope>
    <source>
        <strain evidence="2">FJAT-25496</strain>
    </source>
</reference>
<evidence type="ECO:0000313" key="2">
    <source>
        <dbReference type="Proteomes" id="UP000321555"/>
    </source>
</evidence>
<proteinExistence type="predicted"/>
<dbReference type="Pfam" id="PF08812">
    <property type="entry name" value="YtxC"/>
    <property type="match status" value="1"/>
</dbReference>
<organism evidence="1 2">
    <name type="scientific">Cytobacillus dafuensis</name>
    <name type="common">Bacillus dafuensis</name>
    <dbReference type="NCBI Taxonomy" id="1742359"/>
    <lineage>
        <taxon>Bacteria</taxon>
        <taxon>Bacillati</taxon>
        <taxon>Bacillota</taxon>
        <taxon>Bacilli</taxon>
        <taxon>Bacillales</taxon>
        <taxon>Bacillaceae</taxon>
        <taxon>Cytobacillus</taxon>
    </lineage>
</organism>
<dbReference type="OrthoDB" id="2986513at2"/>
<dbReference type="STRING" id="1742359.GCA_001439625_02641"/>
<name>A0A5B8Z702_CYTDA</name>